<dbReference type="InterPro" id="IPR005467">
    <property type="entry name" value="His_kinase_dom"/>
</dbReference>
<dbReference type="Proteomes" id="UP000065734">
    <property type="component" value="Chromosome I"/>
</dbReference>
<dbReference type="InterPro" id="IPR003594">
    <property type="entry name" value="HATPase_dom"/>
</dbReference>
<dbReference type="AlphaFoldDB" id="A0A0S4Q2K9"/>
<dbReference type="PROSITE" id="PS50112">
    <property type="entry name" value="PAS"/>
    <property type="match status" value="1"/>
</dbReference>
<dbReference type="Gene3D" id="3.30.565.10">
    <property type="entry name" value="Histidine kinase-like ATPase, C-terminal domain"/>
    <property type="match status" value="1"/>
</dbReference>
<dbReference type="PANTHER" id="PTHR43047">
    <property type="entry name" value="TWO-COMPONENT HISTIDINE PROTEIN KINASE"/>
    <property type="match status" value="1"/>
</dbReference>
<evidence type="ECO:0000256" key="5">
    <source>
        <dbReference type="ARBA" id="ARBA00022679"/>
    </source>
</evidence>
<reference evidence="17" key="1">
    <citation type="journal article" date="2016" name="Genome Announc.">
        <title>Revised genome sequence of the purple photosynthetic bacterium Blastochloris viridis.</title>
        <authorList>
            <person name="Liu L.N."/>
            <person name="Faulkner M."/>
            <person name="Liu X."/>
            <person name="Huang F."/>
            <person name="Darby A.C."/>
            <person name="Hall N."/>
        </authorList>
    </citation>
    <scope>NUCLEOTIDE SEQUENCE [LARGE SCALE GENOMIC DNA]</scope>
    <source>
        <strain evidence="17">ATCC 19567 / DSM 133 / F</strain>
    </source>
</reference>
<evidence type="ECO:0000256" key="4">
    <source>
        <dbReference type="ARBA" id="ARBA00022553"/>
    </source>
</evidence>
<dbReference type="PATRIC" id="fig|1079.7.peg.1862"/>
<dbReference type="Pfam" id="PF00512">
    <property type="entry name" value="HisKA"/>
    <property type="match status" value="1"/>
</dbReference>
<proteinExistence type="predicted"/>
<feature type="coiled-coil region" evidence="11">
    <location>
        <begin position="484"/>
        <end position="511"/>
    </location>
</feature>
<dbReference type="SMART" id="SM00387">
    <property type="entry name" value="HATPase_c"/>
    <property type="match status" value="1"/>
</dbReference>
<keyword evidence="6" id="KW-0547">Nucleotide-binding</keyword>
<keyword evidence="12" id="KW-1133">Transmembrane helix</keyword>
<evidence type="ECO:0000256" key="12">
    <source>
        <dbReference type="SAM" id="Phobius"/>
    </source>
</evidence>
<keyword evidence="9" id="KW-0902">Two-component regulatory system</keyword>
<evidence type="ECO:0000259" key="14">
    <source>
        <dbReference type="PROSITE" id="PS50112"/>
    </source>
</evidence>
<feature type="domain" description="PAS" evidence="14">
    <location>
        <begin position="263"/>
        <end position="295"/>
    </location>
</feature>
<dbReference type="PANTHER" id="PTHR43047:SF72">
    <property type="entry name" value="OSMOSENSING HISTIDINE PROTEIN KINASE SLN1"/>
    <property type="match status" value="1"/>
</dbReference>
<keyword evidence="11" id="KW-0175">Coiled coil</keyword>
<dbReference type="SMART" id="SM00086">
    <property type="entry name" value="PAC"/>
    <property type="match status" value="1"/>
</dbReference>
<feature type="transmembrane region" description="Helical" evidence="12">
    <location>
        <begin position="41"/>
        <end position="59"/>
    </location>
</feature>
<dbReference type="InterPro" id="IPR001610">
    <property type="entry name" value="PAC"/>
</dbReference>
<comment type="catalytic activity">
    <reaction evidence="1">
        <text>ATP + protein L-histidine = ADP + protein N-phospho-L-histidine.</text>
        <dbReference type="EC" id="2.7.13.3"/>
    </reaction>
</comment>
<dbReference type="GO" id="GO:0005886">
    <property type="term" value="C:plasma membrane"/>
    <property type="evidence" value="ECO:0007669"/>
    <property type="project" value="TreeGrafter"/>
</dbReference>
<keyword evidence="12" id="KW-0812">Transmembrane</keyword>
<dbReference type="STRING" id="1079.BVIR_2329"/>
<dbReference type="CDD" id="cd00130">
    <property type="entry name" value="PAS"/>
    <property type="match status" value="1"/>
</dbReference>
<dbReference type="GO" id="GO:0005524">
    <property type="term" value="F:ATP binding"/>
    <property type="evidence" value="ECO:0007669"/>
    <property type="project" value="UniProtKB-KW"/>
</dbReference>
<evidence type="ECO:0000256" key="1">
    <source>
        <dbReference type="ARBA" id="ARBA00000085"/>
    </source>
</evidence>
<evidence type="ECO:0000256" key="8">
    <source>
        <dbReference type="ARBA" id="ARBA00022840"/>
    </source>
</evidence>
<dbReference type="InterPro" id="IPR036097">
    <property type="entry name" value="HisK_dim/P_sf"/>
</dbReference>
<feature type="transmembrane region" description="Helical" evidence="12">
    <location>
        <begin position="201"/>
        <end position="223"/>
    </location>
</feature>
<evidence type="ECO:0000313" key="17">
    <source>
        <dbReference type="Proteomes" id="UP000065734"/>
    </source>
</evidence>
<dbReference type="SUPFAM" id="SSF55785">
    <property type="entry name" value="PYP-like sensor domain (PAS domain)"/>
    <property type="match status" value="2"/>
</dbReference>
<evidence type="ECO:0000256" key="3">
    <source>
        <dbReference type="ARBA" id="ARBA00012438"/>
    </source>
</evidence>
<accession>A0A0S4Q2K9</accession>
<dbReference type="InterPro" id="IPR013655">
    <property type="entry name" value="PAS_fold_3"/>
</dbReference>
<dbReference type="InterPro" id="IPR000700">
    <property type="entry name" value="PAS-assoc_C"/>
</dbReference>
<evidence type="ECO:0000256" key="2">
    <source>
        <dbReference type="ARBA" id="ARBA00004370"/>
    </source>
</evidence>
<dbReference type="EMBL" id="LN907867">
    <property type="protein sequence ID" value="CUU42760.1"/>
    <property type="molecule type" value="Genomic_DNA"/>
</dbReference>
<dbReference type="EC" id="2.7.13.3" evidence="3"/>
<feature type="domain" description="Histidine kinase" evidence="13">
    <location>
        <begin position="532"/>
        <end position="750"/>
    </location>
</feature>
<dbReference type="SUPFAM" id="SSF47384">
    <property type="entry name" value="Homodimeric domain of signal transducing histidine kinase"/>
    <property type="match status" value="1"/>
</dbReference>
<dbReference type="Pfam" id="PF08447">
    <property type="entry name" value="PAS_3"/>
    <property type="match status" value="1"/>
</dbReference>
<evidence type="ECO:0000256" key="6">
    <source>
        <dbReference type="ARBA" id="ARBA00022741"/>
    </source>
</evidence>
<keyword evidence="10 12" id="KW-0472">Membrane</keyword>
<dbReference type="SMART" id="SM00091">
    <property type="entry name" value="PAS"/>
    <property type="match status" value="2"/>
</dbReference>
<dbReference type="InterPro" id="IPR003661">
    <property type="entry name" value="HisK_dim/P_dom"/>
</dbReference>
<dbReference type="PRINTS" id="PR00344">
    <property type="entry name" value="BCTRLSENSOR"/>
</dbReference>
<dbReference type="InterPro" id="IPR035965">
    <property type="entry name" value="PAS-like_dom_sf"/>
</dbReference>
<dbReference type="Gene3D" id="3.30.450.20">
    <property type="entry name" value="PAS domain"/>
    <property type="match status" value="2"/>
</dbReference>
<evidence type="ECO:0000259" key="13">
    <source>
        <dbReference type="PROSITE" id="PS50109"/>
    </source>
</evidence>
<dbReference type="Pfam" id="PF02518">
    <property type="entry name" value="HATPase_c"/>
    <property type="match status" value="1"/>
</dbReference>
<dbReference type="GO" id="GO:0000155">
    <property type="term" value="F:phosphorelay sensor kinase activity"/>
    <property type="evidence" value="ECO:0007669"/>
    <property type="project" value="InterPro"/>
</dbReference>
<keyword evidence="5 16" id="KW-0808">Transferase</keyword>
<dbReference type="InterPro" id="IPR036890">
    <property type="entry name" value="HATPase_C_sf"/>
</dbReference>
<protein>
    <recommendedName>
        <fullName evidence="3">histidine kinase</fullName>
        <ecNumber evidence="3">2.7.13.3</ecNumber>
    </recommendedName>
</protein>
<dbReference type="Pfam" id="PF12860">
    <property type="entry name" value="PAS_7"/>
    <property type="match status" value="1"/>
</dbReference>
<dbReference type="Gene3D" id="1.10.287.130">
    <property type="match status" value="1"/>
</dbReference>
<comment type="subcellular location">
    <subcellularLocation>
        <location evidence="2">Membrane</location>
    </subcellularLocation>
</comment>
<feature type="domain" description="PAC" evidence="15">
    <location>
        <begin position="313"/>
        <end position="365"/>
    </location>
</feature>
<evidence type="ECO:0000256" key="11">
    <source>
        <dbReference type="SAM" id="Coils"/>
    </source>
</evidence>
<dbReference type="PROSITE" id="PS50109">
    <property type="entry name" value="HIS_KIN"/>
    <property type="match status" value="1"/>
</dbReference>
<dbReference type="PROSITE" id="PS50113">
    <property type="entry name" value="PAC"/>
    <property type="match status" value="1"/>
</dbReference>
<keyword evidence="4" id="KW-0597">Phosphoprotein</keyword>
<dbReference type="CDD" id="cd16922">
    <property type="entry name" value="HATPase_EvgS-ArcB-TorS-like"/>
    <property type="match status" value="1"/>
</dbReference>
<keyword evidence="7" id="KW-0418">Kinase</keyword>
<dbReference type="SUPFAM" id="SSF55874">
    <property type="entry name" value="ATPase domain of HSP90 chaperone/DNA topoisomerase II/histidine kinase"/>
    <property type="match status" value="1"/>
</dbReference>
<dbReference type="Gene3D" id="2.10.70.100">
    <property type="match status" value="1"/>
</dbReference>
<name>A0A0S4Q2K9_BLAVI</name>
<dbReference type="InterPro" id="IPR000014">
    <property type="entry name" value="PAS"/>
</dbReference>
<dbReference type="GO" id="GO:0009927">
    <property type="term" value="F:histidine phosphotransfer kinase activity"/>
    <property type="evidence" value="ECO:0007669"/>
    <property type="project" value="TreeGrafter"/>
</dbReference>
<dbReference type="FunFam" id="1.10.287.130:FF:000038">
    <property type="entry name" value="Sensory transduction histidine kinase"/>
    <property type="match status" value="1"/>
</dbReference>
<evidence type="ECO:0000313" key="16">
    <source>
        <dbReference type="EMBL" id="CUU42760.1"/>
    </source>
</evidence>
<evidence type="ECO:0000256" key="10">
    <source>
        <dbReference type="ARBA" id="ARBA00023136"/>
    </source>
</evidence>
<evidence type="ECO:0000256" key="7">
    <source>
        <dbReference type="ARBA" id="ARBA00022777"/>
    </source>
</evidence>
<dbReference type="InterPro" id="IPR004358">
    <property type="entry name" value="Sig_transdc_His_kin-like_C"/>
</dbReference>
<dbReference type="CDD" id="cd00082">
    <property type="entry name" value="HisKA"/>
    <property type="match status" value="1"/>
</dbReference>
<dbReference type="FunFam" id="3.30.565.10:FF:000006">
    <property type="entry name" value="Sensor histidine kinase WalK"/>
    <property type="match status" value="1"/>
</dbReference>
<evidence type="ECO:0000259" key="15">
    <source>
        <dbReference type="PROSITE" id="PS50113"/>
    </source>
</evidence>
<sequence>MARARAANASVRHPHVSGIAQSLARPAYQRLLRAEPFLQRAVPILILVFLLTVGIGALMQINDGRARAVANAKTDIELLVHAVTDELLTAASATSATAALALSLPKAAAMPGRAVLVSDHSGNIVAAWPDPRSGHGHTLAEVLGTGQPLTTFAERAGVLQVVLTNGADAIATVRTLNGSYGQVAVIQTIDDVLISWRSDTALLVTLFSTTGCILLILGFAFHWQSSRAREADAIYDIARQRVDTALNRGRCGLWDWDIARGRVFWSNSMYELLGLSPRDAMLEFGDINKLVHPDDGDLYDIATQLVSADEGTIDRMFRMRHVSGQWLWLRFRCQAVRGASDAEVRLVGIAVDVTEQKQLVDATKTADARLRDAIDAISAAFALWDADKRLVLCNSQYQRLHGLPNSHVQPGTALHVVMAASRDAITRTQDSGSDEAGCRTFEAELEDGRWFQFAERITKDGGFVSVGTDMTARKRHEDRLLDSERRLMATVADLRKSQQKLEQQTQQLAGKYAREKTRAEEANRAKSEFLANMSHELRTPLNAIIGFSEIMENGMFGELDAKYYEYCQDIRASGQHLLDVINDILDMSKIEAGRMMVHPEPMRLDDVITETLRAIAMRAVDKRLSVSADLTSGLVLHADRRAMKQILLNLLSNAVKFTPEGGRISVRARAGGSFVVLVIKDTGIGIPRASIAKLGRPFEQVQSQFTKNHKGSGLGLAIAMSLIELHSGAIKIRSSEGNGTKVMVRLPLHQGQKAAA</sequence>
<keyword evidence="17" id="KW-1185">Reference proteome</keyword>
<gene>
    <name evidence="16" type="primary">pleC_3</name>
    <name evidence="16" type="ORF">BVIRIDIS_17750</name>
</gene>
<keyword evidence="8" id="KW-0067">ATP-binding</keyword>
<dbReference type="SMART" id="SM00388">
    <property type="entry name" value="HisKA"/>
    <property type="match status" value="1"/>
</dbReference>
<organism evidence="16 17">
    <name type="scientific">Blastochloris viridis</name>
    <name type="common">Rhodopseudomonas viridis</name>
    <dbReference type="NCBI Taxonomy" id="1079"/>
    <lineage>
        <taxon>Bacteria</taxon>
        <taxon>Pseudomonadati</taxon>
        <taxon>Pseudomonadota</taxon>
        <taxon>Alphaproteobacteria</taxon>
        <taxon>Hyphomicrobiales</taxon>
        <taxon>Blastochloridaceae</taxon>
        <taxon>Blastochloris</taxon>
    </lineage>
</organism>
<dbReference type="OrthoDB" id="9813151at2"/>
<evidence type="ECO:0000256" key="9">
    <source>
        <dbReference type="ARBA" id="ARBA00023012"/>
    </source>
</evidence>